<proteinExistence type="predicted"/>
<evidence type="ECO:0000313" key="2">
    <source>
        <dbReference type="EMBL" id="GAH01967.1"/>
    </source>
</evidence>
<feature type="region of interest" description="Disordered" evidence="1">
    <location>
        <begin position="1"/>
        <end position="30"/>
    </location>
</feature>
<gene>
    <name evidence="2" type="ORF">S01H4_37662</name>
</gene>
<dbReference type="AlphaFoldDB" id="X1C3S7"/>
<accession>X1C3S7</accession>
<name>X1C3S7_9ZZZZ</name>
<sequence>SRPLNADFETSQNTGQSAIHIGHNPDSQESSTLVLEPIMLVL</sequence>
<protein>
    <submittedName>
        <fullName evidence="2">Uncharacterized protein</fullName>
    </submittedName>
</protein>
<feature type="non-terminal residue" evidence="2">
    <location>
        <position position="1"/>
    </location>
</feature>
<organism evidence="2">
    <name type="scientific">marine sediment metagenome</name>
    <dbReference type="NCBI Taxonomy" id="412755"/>
    <lineage>
        <taxon>unclassified sequences</taxon>
        <taxon>metagenomes</taxon>
        <taxon>ecological metagenomes</taxon>
    </lineage>
</organism>
<evidence type="ECO:0000256" key="1">
    <source>
        <dbReference type="SAM" id="MobiDB-lite"/>
    </source>
</evidence>
<reference evidence="2" key="1">
    <citation type="journal article" date="2014" name="Front. Microbiol.">
        <title>High frequency of phylogenetically diverse reductive dehalogenase-homologous genes in deep subseafloor sedimentary metagenomes.</title>
        <authorList>
            <person name="Kawai M."/>
            <person name="Futagami T."/>
            <person name="Toyoda A."/>
            <person name="Takaki Y."/>
            <person name="Nishi S."/>
            <person name="Hori S."/>
            <person name="Arai W."/>
            <person name="Tsubouchi T."/>
            <person name="Morono Y."/>
            <person name="Uchiyama I."/>
            <person name="Ito T."/>
            <person name="Fujiyama A."/>
            <person name="Inagaki F."/>
            <person name="Takami H."/>
        </authorList>
    </citation>
    <scope>NUCLEOTIDE SEQUENCE</scope>
    <source>
        <strain evidence="2">Expedition CK06-06</strain>
    </source>
</reference>
<feature type="compositionally biased region" description="Polar residues" evidence="1">
    <location>
        <begin position="8"/>
        <end position="17"/>
    </location>
</feature>
<dbReference type="EMBL" id="BART01020252">
    <property type="protein sequence ID" value="GAH01967.1"/>
    <property type="molecule type" value="Genomic_DNA"/>
</dbReference>
<comment type="caution">
    <text evidence="2">The sequence shown here is derived from an EMBL/GenBank/DDBJ whole genome shotgun (WGS) entry which is preliminary data.</text>
</comment>